<dbReference type="GO" id="GO:0005634">
    <property type="term" value="C:nucleus"/>
    <property type="evidence" value="ECO:0000318"/>
    <property type="project" value="GO_Central"/>
</dbReference>
<keyword evidence="2" id="KW-0647">Proteasome</keyword>
<accession>A2F3X4</accession>
<dbReference type="GO" id="GO:0019774">
    <property type="term" value="C:proteasome core complex, beta-subunit complex"/>
    <property type="evidence" value="ECO:0000318"/>
    <property type="project" value="GO_Central"/>
</dbReference>
<dbReference type="PANTHER" id="PTHR32194:SF6">
    <property type="entry name" value="PROTEASOME SUBUNIT BETA"/>
    <property type="match status" value="1"/>
</dbReference>
<dbReference type="OMA" id="FHDVQMY"/>
<dbReference type="EMDB" id="EMD-16901"/>
<evidence type="ECO:0007829" key="5">
    <source>
        <dbReference type="PDB" id="8P0T"/>
    </source>
</evidence>
<dbReference type="Gene3D" id="3.60.20.10">
    <property type="entry name" value="Glutamine Phosphoribosylpyrophosphate, subunit 1, domain 1"/>
    <property type="match status" value="1"/>
</dbReference>
<dbReference type="PIRSF" id="PIRSF001213">
    <property type="entry name" value="Psome_endopept_beta"/>
    <property type="match status" value="1"/>
</dbReference>
<dbReference type="OrthoDB" id="10248542at2759"/>
<dbReference type="eggNOG" id="KOG0185">
    <property type="taxonomic scope" value="Eukaryota"/>
</dbReference>
<protein>
    <submittedName>
        <fullName evidence="2">Family T1, proteasome beta subunit, threonine peptidase</fullName>
    </submittedName>
</protein>
<dbReference type="SUPFAM" id="SSF56235">
    <property type="entry name" value="N-terminal nucleophile aminohydrolases (Ntn hydrolases)"/>
    <property type="match status" value="1"/>
</dbReference>
<evidence type="ECO:0007829" key="4">
    <source>
        <dbReference type="PDB" id="8OIX"/>
    </source>
</evidence>
<reference evidence="4 5" key="3">
    <citation type="journal article" date="2024" name="Nat. Commun.">
        <title>Structural elucidation of recombinant Trichomonas vaginalis 20S proteasome bound to covalent inhibitors.</title>
        <authorList>
            <person name="Silhan J."/>
            <person name="Fajtova P."/>
            <person name="Bartosova J."/>
            <person name="Hurysz B.M."/>
            <person name="Almaliti J."/>
            <person name="Miyamoto Y."/>
            <person name="Eckmann L."/>
            <person name="Gerwick W.H."/>
            <person name="O'Donoghue A.J."/>
            <person name="Boura E."/>
        </authorList>
    </citation>
    <scope>STRUCTURE BY ELECTRON MICROSCOPY (2.65 ANGSTROMS)</scope>
</reference>
<dbReference type="Pfam" id="PF00227">
    <property type="entry name" value="Proteasome"/>
    <property type="match status" value="1"/>
</dbReference>
<dbReference type="VEuPathDB" id="TrichDB:TVAGG3_0307540"/>
<dbReference type="InterPro" id="IPR029055">
    <property type="entry name" value="Ntn_hydrolases_N"/>
</dbReference>
<dbReference type="GO" id="GO:0043161">
    <property type="term" value="P:proteasome-mediated ubiquitin-dependent protein catabolic process"/>
    <property type="evidence" value="ECO:0000318"/>
    <property type="project" value="GO_Central"/>
</dbReference>
<dbReference type="PDB" id="8OIX">
    <property type="method" value="EM"/>
    <property type="resolution" value="2.89 A"/>
    <property type="chains" value="N/b=1-214"/>
</dbReference>
<keyword evidence="1" id="KW-0539">Nucleus</keyword>
<evidence type="ECO:0000313" key="2">
    <source>
        <dbReference type="EMBL" id="EAY00390.1"/>
    </source>
</evidence>
<dbReference type="InParanoid" id="A2F3X4"/>
<keyword evidence="3" id="KW-1185">Reference proteome</keyword>
<proteinExistence type="evidence at protein level"/>
<evidence type="ECO:0000313" key="3">
    <source>
        <dbReference type="Proteomes" id="UP000001542"/>
    </source>
</evidence>
<dbReference type="VEuPathDB" id="TrichDB:TVAG_290960"/>
<dbReference type="AlphaFoldDB" id="A2F3X4"/>
<dbReference type="STRING" id="5722.A2F3X4"/>
<keyword evidence="4 5" id="KW-0002">3D-structure</keyword>
<organism evidence="2 3">
    <name type="scientific">Trichomonas vaginalis (strain ATCC PRA-98 / G3)</name>
    <dbReference type="NCBI Taxonomy" id="412133"/>
    <lineage>
        <taxon>Eukaryota</taxon>
        <taxon>Metamonada</taxon>
        <taxon>Parabasalia</taxon>
        <taxon>Trichomonadida</taxon>
        <taxon>Trichomonadidae</taxon>
        <taxon>Trichomonas</taxon>
    </lineage>
</organism>
<dbReference type="SMR" id="A2F3X4"/>
<dbReference type="PANTHER" id="PTHR32194">
    <property type="entry name" value="METALLOPROTEASE TLDD"/>
    <property type="match status" value="1"/>
</dbReference>
<reference evidence="2" key="2">
    <citation type="journal article" date="2007" name="Science">
        <title>Draft genome sequence of the sexually transmitted pathogen Trichomonas vaginalis.</title>
        <authorList>
            <person name="Carlton J.M."/>
            <person name="Hirt R.P."/>
            <person name="Silva J.C."/>
            <person name="Delcher A.L."/>
            <person name="Schatz M."/>
            <person name="Zhao Q."/>
            <person name="Wortman J.R."/>
            <person name="Bidwell S.L."/>
            <person name="Alsmark U.C.M."/>
            <person name="Besteiro S."/>
            <person name="Sicheritz-Ponten T."/>
            <person name="Noel C.J."/>
            <person name="Dacks J.B."/>
            <person name="Foster P.G."/>
            <person name="Simillion C."/>
            <person name="Van de Peer Y."/>
            <person name="Miranda-Saavedra D."/>
            <person name="Barton G.J."/>
            <person name="Westrop G.D."/>
            <person name="Mueller S."/>
            <person name="Dessi D."/>
            <person name="Fiori P.L."/>
            <person name="Ren Q."/>
            <person name="Paulsen I."/>
            <person name="Zhang H."/>
            <person name="Bastida-Corcuera F.D."/>
            <person name="Simoes-Barbosa A."/>
            <person name="Brown M.T."/>
            <person name="Hayes R.D."/>
            <person name="Mukherjee M."/>
            <person name="Okumura C.Y."/>
            <person name="Schneider R."/>
            <person name="Smith A.J."/>
            <person name="Vanacova S."/>
            <person name="Villalvazo M."/>
            <person name="Haas B.J."/>
            <person name="Pertea M."/>
            <person name="Feldblyum T.V."/>
            <person name="Utterback T.R."/>
            <person name="Shu C.L."/>
            <person name="Osoegawa K."/>
            <person name="de Jong P.J."/>
            <person name="Hrdy I."/>
            <person name="Horvathova L."/>
            <person name="Zubacova Z."/>
            <person name="Dolezal P."/>
            <person name="Malik S.B."/>
            <person name="Logsdon J.M. Jr."/>
            <person name="Henze K."/>
            <person name="Gupta A."/>
            <person name="Wang C.C."/>
            <person name="Dunne R.L."/>
            <person name="Upcroft J.A."/>
            <person name="Upcroft P."/>
            <person name="White O."/>
            <person name="Salzberg S.L."/>
            <person name="Tang P."/>
            <person name="Chiu C.-H."/>
            <person name="Lee Y.-S."/>
            <person name="Embley T.M."/>
            <person name="Coombs G.H."/>
            <person name="Mottram J.C."/>
            <person name="Tachezy J."/>
            <person name="Fraser-Liggett C.M."/>
            <person name="Johnson P.J."/>
        </authorList>
    </citation>
    <scope>NUCLEOTIDE SEQUENCE [LARGE SCALE GENOMIC DNA]</scope>
    <source>
        <strain evidence="2">G3</strain>
    </source>
</reference>
<dbReference type="EMDB" id="EMD-17337"/>
<dbReference type="InterPro" id="IPR016295">
    <property type="entry name" value="Proteasome_beta4"/>
</dbReference>
<evidence type="ECO:0000256" key="1">
    <source>
        <dbReference type="ARBA" id="ARBA00023242"/>
    </source>
</evidence>
<dbReference type="InterPro" id="IPR001353">
    <property type="entry name" value="Proteasome_sua/b"/>
</dbReference>
<sequence length="214" mass="23434">MQVITASGAIVAAKYDGGILLASDLSITYGSMFRHNNVSHFVEVAPNIIIGASGEFADFQTLIEVIKSVILQQQCKHNGEYLTASEVHNYIKRYMYQCRSNMKPLSCKVIVAGINPDGSKFLACTDPYGASWESDHIGTGFGKYLQGLQIADVVNGSFDDVKKGITEVFRAVNARNTTANGKIEFITVTPQGINHLAPEQIDPNWEVVEGTWDQ</sequence>
<dbReference type="KEGG" id="tva:4758210"/>
<dbReference type="EMBL" id="DS113603">
    <property type="protein sequence ID" value="EAY00390.1"/>
    <property type="molecule type" value="Genomic_DNA"/>
</dbReference>
<dbReference type="FunCoup" id="A2F3X4">
    <property type="interactions" value="1071"/>
</dbReference>
<name>A2F3X4_TRIV3</name>
<gene>
    <name evidence="2" type="ORF">TVAG_290960</name>
</gene>
<dbReference type="InterPro" id="IPR023333">
    <property type="entry name" value="Proteasome_suB-type"/>
</dbReference>
<dbReference type="RefSeq" id="XP_001313319.1">
    <property type="nucleotide sequence ID" value="XM_001313318.1"/>
</dbReference>
<dbReference type="PDB" id="8P0T">
    <property type="method" value="EM"/>
    <property type="resolution" value="2.65 A"/>
    <property type="chains" value="N/b=1-214"/>
</dbReference>
<dbReference type="Proteomes" id="UP000001542">
    <property type="component" value="Unassembled WGS sequence"/>
</dbReference>
<reference evidence="2" key="1">
    <citation type="submission" date="2006-10" db="EMBL/GenBank/DDBJ databases">
        <authorList>
            <person name="Amadeo P."/>
            <person name="Zhao Q."/>
            <person name="Wortman J."/>
            <person name="Fraser-Liggett C."/>
            <person name="Carlton J."/>
        </authorList>
    </citation>
    <scope>NUCLEOTIDE SEQUENCE</scope>
    <source>
        <strain evidence="2">G3</strain>
    </source>
</reference>
<dbReference type="GO" id="GO:0005829">
    <property type="term" value="C:cytosol"/>
    <property type="evidence" value="ECO:0000318"/>
    <property type="project" value="GO_Central"/>
</dbReference>